<organism evidence="1 2">
    <name type="scientific">Allacma fusca</name>
    <dbReference type="NCBI Taxonomy" id="39272"/>
    <lineage>
        <taxon>Eukaryota</taxon>
        <taxon>Metazoa</taxon>
        <taxon>Ecdysozoa</taxon>
        <taxon>Arthropoda</taxon>
        <taxon>Hexapoda</taxon>
        <taxon>Collembola</taxon>
        <taxon>Symphypleona</taxon>
        <taxon>Sminthuridae</taxon>
        <taxon>Allacma</taxon>
    </lineage>
</organism>
<reference evidence="1" key="1">
    <citation type="submission" date="2021-06" db="EMBL/GenBank/DDBJ databases">
        <authorList>
            <person name="Hodson N. C."/>
            <person name="Mongue J. A."/>
            <person name="Jaron S. K."/>
        </authorList>
    </citation>
    <scope>NUCLEOTIDE SEQUENCE</scope>
</reference>
<comment type="caution">
    <text evidence="1">The sequence shown here is derived from an EMBL/GenBank/DDBJ whole genome shotgun (WGS) entry which is preliminary data.</text>
</comment>
<feature type="non-terminal residue" evidence="1">
    <location>
        <position position="1"/>
    </location>
</feature>
<evidence type="ECO:0000313" key="1">
    <source>
        <dbReference type="EMBL" id="CAG7731502.1"/>
    </source>
</evidence>
<evidence type="ECO:0000313" key="2">
    <source>
        <dbReference type="Proteomes" id="UP000708208"/>
    </source>
</evidence>
<dbReference type="Proteomes" id="UP000708208">
    <property type="component" value="Unassembled WGS sequence"/>
</dbReference>
<dbReference type="EMBL" id="CAJVCH010213980">
    <property type="protein sequence ID" value="CAG7731502.1"/>
    <property type="molecule type" value="Genomic_DNA"/>
</dbReference>
<dbReference type="AlphaFoldDB" id="A0A8J2K3L8"/>
<name>A0A8J2K3L8_9HEXA</name>
<accession>A0A8J2K3L8</accession>
<sequence>QSMNRTLSTIVEAFAEFSVVAMQQIGIFRELFHQPEVQEVLQKFHALPELAKLNELGQAYGVDILSGLNCLETNL</sequence>
<proteinExistence type="predicted"/>
<keyword evidence="2" id="KW-1185">Reference proteome</keyword>
<gene>
    <name evidence="1" type="ORF">AFUS01_LOCUS20089</name>
</gene>
<protein>
    <submittedName>
        <fullName evidence="1">Uncharacterized protein</fullName>
    </submittedName>
</protein>